<gene>
    <name evidence="1" type="ORF">NPX13_g10042</name>
</gene>
<proteinExistence type="predicted"/>
<reference evidence="1" key="1">
    <citation type="submission" date="2022-07" db="EMBL/GenBank/DDBJ databases">
        <title>Genome Sequence of Xylaria arbuscula.</title>
        <authorList>
            <person name="Buettner E."/>
        </authorList>
    </citation>
    <scope>NUCLEOTIDE SEQUENCE</scope>
    <source>
        <strain evidence="1">VT107</strain>
    </source>
</reference>
<organism evidence="1 2">
    <name type="scientific">Xylaria arbuscula</name>
    <dbReference type="NCBI Taxonomy" id="114810"/>
    <lineage>
        <taxon>Eukaryota</taxon>
        <taxon>Fungi</taxon>
        <taxon>Dikarya</taxon>
        <taxon>Ascomycota</taxon>
        <taxon>Pezizomycotina</taxon>
        <taxon>Sordariomycetes</taxon>
        <taxon>Xylariomycetidae</taxon>
        <taxon>Xylariales</taxon>
        <taxon>Xylariaceae</taxon>
        <taxon>Xylaria</taxon>
    </lineage>
</organism>
<dbReference type="Proteomes" id="UP001148614">
    <property type="component" value="Unassembled WGS sequence"/>
</dbReference>
<dbReference type="EMBL" id="JANPWZ010002680">
    <property type="protein sequence ID" value="KAJ3556874.1"/>
    <property type="molecule type" value="Genomic_DNA"/>
</dbReference>
<dbReference type="AlphaFoldDB" id="A0A9W8N5I8"/>
<evidence type="ECO:0000313" key="2">
    <source>
        <dbReference type="Proteomes" id="UP001148614"/>
    </source>
</evidence>
<evidence type="ECO:0000313" key="1">
    <source>
        <dbReference type="EMBL" id="KAJ3556874.1"/>
    </source>
</evidence>
<comment type="caution">
    <text evidence="1">The sequence shown here is derived from an EMBL/GenBank/DDBJ whole genome shotgun (WGS) entry which is preliminary data.</text>
</comment>
<accession>A0A9W8N5I8</accession>
<name>A0A9W8N5I8_9PEZI</name>
<keyword evidence="2" id="KW-1185">Reference proteome</keyword>
<protein>
    <submittedName>
        <fullName evidence="1">Uncharacterized protein</fullName>
    </submittedName>
</protein>
<sequence>MQAQYQWKDAAQLLFSMEKLLKWHFGGVGGVGGVGGEETWLGGREKGEETREVKFAEDAREGWGWLRFARIGNLAISSSPTKNGAY</sequence>